<comment type="caution">
    <text evidence="1">The sequence shown here is derived from an EMBL/GenBank/DDBJ whole genome shotgun (WGS) entry which is preliminary data.</text>
</comment>
<dbReference type="AlphaFoldDB" id="A0A2P6PGC0"/>
<accession>A0A2P6PGC0</accession>
<sequence length="41" mass="4711">MGISDAFCYSNDSFFACFCWDGELRLDLDWLHTELTQCAEG</sequence>
<gene>
    <name evidence="1" type="ORF">RchiOBHm_Chr7g0233581</name>
</gene>
<keyword evidence="2" id="KW-1185">Reference proteome</keyword>
<proteinExistence type="predicted"/>
<name>A0A2P6PGC0_ROSCH</name>
<reference evidence="1 2" key="1">
    <citation type="journal article" date="2018" name="Nat. Genet.">
        <title>The Rosa genome provides new insights in the design of modern roses.</title>
        <authorList>
            <person name="Bendahmane M."/>
        </authorList>
    </citation>
    <scope>NUCLEOTIDE SEQUENCE [LARGE SCALE GENOMIC DNA]</scope>
    <source>
        <strain evidence="2">cv. Old Blush</strain>
    </source>
</reference>
<organism evidence="1 2">
    <name type="scientific">Rosa chinensis</name>
    <name type="common">China rose</name>
    <dbReference type="NCBI Taxonomy" id="74649"/>
    <lineage>
        <taxon>Eukaryota</taxon>
        <taxon>Viridiplantae</taxon>
        <taxon>Streptophyta</taxon>
        <taxon>Embryophyta</taxon>
        <taxon>Tracheophyta</taxon>
        <taxon>Spermatophyta</taxon>
        <taxon>Magnoliopsida</taxon>
        <taxon>eudicotyledons</taxon>
        <taxon>Gunneridae</taxon>
        <taxon>Pentapetalae</taxon>
        <taxon>rosids</taxon>
        <taxon>fabids</taxon>
        <taxon>Rosales</taxon>
        <taxon>Rosaceae</taxon>
        <taxon>Rosoideae</taxon>
        <taxon>Rosoideae incertae sedis</taxon>
        <taxon>Rosa</taxon>
    </lineage>
</organism>
<protein>
    <submittedName>
        <fullName evidence="1">Uncharacterized protein</fullName>
    </submittedName>
</protein>
<evidence type="ECO:0000313" key="2">
    <source>
        <dbReference type="Proteomes" id="UP000238479"/>
    </source>
</evidence>
<dbReference type="Gramene" id="PRQ20938">
    <property type="protein sequence ID" value="PRQ20938"/>
    <property type="gene ID" value="RchiOBHm_Chr7g0233581"/>
</dbReference>
<evidence type="ECO:0000313" key="1">
    <source>
        <dbReference type="EMBL" id="PRQ20938.1"/>
    </source>
</evidence>
<dbReference type="EMBL" id="PDCK01000045">
    <property type="protein sequence ID" value="PRQ20938.1"/>
    <property type="molecule type" value="Genomic_DNA"/>
</dbReference>
<dbReference type="Proteomes" id="UP000238479">
    <property type="component" value="Chromosome 7"/>
</dbReference>